<dbReference type="STRING" id="1802630.A3H26_00850"/>
<feature type="transmembrane region" description="Helical" evidence="1">
    <location>
        <begin position="127"/>
        <end position="149"/>
    </location>
</feature>
<protein>
    <submittedName>
        <fullName evidence="2">Uncharacterized protein</fullName>
    </submittedName>
</protein>
<evidence type="ECO:0000313" key="3">
    <source>
        <dbReference type="Proteomes" id="UP000177763"/>
    </source>
</evidence>
<name>A0A1F4VL17_UNCKA</name>
<dbReference type="Proteomes" id="UP000177763">
    <property type="component" value="Unassembled WGS sequence"/>
</dbReference>
<feature type="transmembrane region" description="Helical" evidence="1">
    <location>
        <begin position="36"/>
        <end position="58"/>
    </location>
</feature>
<keyword evidence="1" id="KW-0812">Transmembrane</keyword>
<accession>A0A1F4VL17</accession>
<feature type="transmembrane region" description="Helical" evidence="1">
    <location>
        <begin position="78"/>
        <end position="107"/>
    </location>
</feature>
<dbReference type="AlphaFoldDB" id="A0A1F4VL17"/>
<evidence type="ECO:0000256" key="1">
    <source>
        <dbReference type="SAM" id="Phobius"/>
    </source>
</evidence>
<evidence type="ECO:0000313" key="2">
    <source>
        <dbReference type="EMBL" id="OGC57814.1"/>
    </source>
</evidence>
<sequence>MPTPYQIKSLLVSIATLILSYILFYQISIFVKGNSYLGLDIALLVKISALILITLYIYTLTSGSWNSNFKYFSGPLPISLSIFLISFKINVFFAGLFSIFCFLLLLLTTLNSASISETLIKFKPRIVLAPSIKGLFFVLALSAGFFAYLNVNLLGSSFDIKKTISDLVTPQVNKIVESQLSTLQTGELGNMVDKNEIQKTVNTTVKQALDRILATLDLYKSLVPYFMALLAFGYVQFISMLVGVLYSISIDFIFYLFKKIKLLSVTTKQVDKESISF</sequence>
<comment type="caution">
    <text evidence="2">The sequence shown here is derived from an EMBL/GenBank/DDBJ whole genome shotgun (WGS) entry which is preliminary data.</text>
</comment>
<organism evidence="2 3">
    <name type="scientific">candidate division WWE3 bacterium RIFCSPLOWO2_12_FULL_36_10</name>
    <dbReference type="NCBI Taxonomy" id="1802630"/>
    <lineage>
        <taxon>Bacteria</taxon>
        <taxon>Katanobacteria</taxon>
    </lineage>
</organism>
<feature type="transmembrane region" description="Helical" evidence="1">
    <location>
        <begin position="6"/>
        <end position="24"/>
    </location>
</feature>
<keyword evidence="1" id="KW-0472">Membrane</keyword>
<keyword evidence="1" id="KW-1133">Transmembrane helix</keyword>
<reference evidence="2 3" key="1">
    <citation type="journal article" date="2016" name="Nat. Commun.">
        <title>Thousands of microbial genomes shed light on interconnected biogeochemical processes in an aquifer system.</title>
        <authorList>
            <person name="Anantharaman K."/>
            <person name="Brown C.T."/>
            <person name="Hug L.A."/>
            <person name="Sharon I."/>
            <person name="Castelle C.J."/>
            <person name="Probst A.J."/>
            <person name="Thomas B.C."/>
            <person name="Singh A."/>
            <person name="Wilkins M.J."/>
            <person name="Karaoz U."/>
            <person name="Brodie E.L."/>
            <person name="Williams K.H."/>
            <person name="Hubbard S.S."/>
            <person name="Banfield J.F."/>
        </authorList>
    </citation>
    <scope>NUCLEOTIDE SEQUENCE [LARGE SCALE GENOMIC DNA]</scope>
</reference>
<gene>
    <name evidence="2" type="ORF">A3H26_00850</name>
</gene>
<dbReference type="EMBL" id="MEVN01000005">
    <property type="protein sequence ID" value="OGC57814.1"/>
    <property type="molecule type" value="Genomic_DNA"/>
</dbReference>
<feature type="transmembrane region" description="Helical" evidence="1">
    <location>
        <begin position="225"/>
        <end position="257"/>
    </location>
</feature>
<proteinExistence type="predicted"/>